<sequence length="235" mass="26416">RSQSIIKKEKTQKNNITEISFSPNNPYKSDMDIAIQDENKSTTLNKVHEEALSTSKVLVNNMELDILVDTTTSNSTADTRTSDLRNNEEEPNSNPMDEDVISFTTSSVFYTKSTHSRCRFHTNLRGILVNNSAFKIAAYADNLTIGVGSPLDWLTLFNILAKYEKASNAIINKSKSTLILLTDNARRIELPNQPGFKLLNESQNTFTVLGYEIDTNGQSDKTLWANMTKKIKNKI</sequence>
<feature type="non-terminal residue" evidence="2">
    <location>
        <position position="235"/>
    </location>
</feature>
<protein>
    <submittedName>
        <fullName evidence="2">4686_t:CDS:1</fullName>
    </submittedName>
</protein>
<dbReference type="EMBL" id="CAJVPS010008950">
    <property type="protein sequence ID" value="CAG8646627.1"/>
    <property type="molecule type" value="Genomic_DNA"/>
</dbReference>
<name>A0A9N9DT62_9GLOM</name>
<dbReference type="AlphaFoldDB" id="A0A9N9DT62"/>
<comment type="caution">
    <text evidence="2">The sequence shown here is derived from an EMBL/GenBank/DDBJ whole genome shotgun (WGS) entry which is preliminary data.</text>
</comment>
<feature type="region of interest" description="Disordered" evidence="1">
    <location>
        <begin position="70"/>
        <end position="97"/>
    </location>
</feature>
<reference evidence="2" key="1">
    <citation type="submission" date="2021-06" db="EMBL/GenBank/DDBJ databases">
        <authorList>
            <person name="Kallberg Y."/>
            <person name="Tangrot J."/>
            <person name="Rosling A."/>
        </authorList>
    </citation>
    <scope>NUCLEOTIDE SEQUENCE</scope>
    <source>
        <strain evidence="2">FL130A</strain>
    </source>
</reference>
<feature type="compositionally biased region" description="Low complexity" evidence="1">
    <location>
        <begin position="70"/>
        <end position="79"/>
    </location>
</feature>
<dbReference type="OrthoDB" id="2417874at2759"/>
<dbReference type="Proteomes" id="UP000789508">
    <property type="component" value="Unassembled WGS sequence"/>
</dbReference>
<keyword evidence="3" id="KW-1185">Reference proteome</keyword>
<evidence type="ECO:0000313" key="3">
    <source>
        <dbReference type="Proteomes" id="UP000789508"/>
    </source>
</evidence>
<evidence type="ECO:0000313" key="2">
    <source>
        <dbReference type="EMBL" id="CAG8646627.1"/>
    </source>
</evidence>
<gene>
    <name evidence="2" type="ORF">ALEPTO_LOCUS9886</name>
</gene>
<accession>A0A9N9DT62</accession>
<proteinExistence type="predicted"/>
<evidence type="ECO:0000256" key="1">
    <source>
        <dbReference type="SAM" id="MobiDB-lite"/>
    </source>
</evidence>
<organism evidence="2 3">
    <name type="scientific">Ambispora leptoticha</name>
    <dbReference type="NCBI Taxonomy" id="144679"/>
    <lineage>
        <taxon>Eukaryota</taxon>
        <taxon>Fungi</taxon>
        <taxon>Fungi incertae sedis</taxon>
        <taxon>Mucoromycota</taxon>
        <taxon>Glomeromycotina</taxon>
        <taxon>Glomeromycetes</taxon>
        <taxon>Archaeosporales</taxon>
        <taxon>Ambisporaceae</taxon>
        <taxon>Ambispora</taxon>
    </lineage>
</organism>